<dbReference type="CDD" id="cd03216">
    <property type="entry name" value="ABC_Carb_Monos_I"/>
    <property type="match status" value="1"/>
</dbReference>
<evidence type="ECO:0000256" key="3">
    <source>
        <dbReference type="ARBA" id="ARBA00022741"/>
    </source>
</evidence>
<dbReference type="Pfam" id="PF00005">
    <property type="entry name" value="ABC_tran"/>
    <property type="match status" value="2"/>
</dbReference>
<comment type="caution">
    <text evidence="6">The sequence shown here is derived from an EMBL/GenBank/DDBJ whole genome shotgun (WGS) entry which is preliminary data.</text>
</comment>
<dbReference type="SMART" id="SM00382">
    <property type="entry name" value="AAA"/>
    <property type="match status" value="2"/>
</dbReference>
<reference evidence="6 7" key="1">
    <citation type="submission" date="2019-03" db="EMBL/GenBank/DDBJ databases">
        <title>Genomic Encyclopedia of Type Strains, Phase IV (KMG-IV): sequencing the most valuable type-strain genomes for metagenomic binning, comparative biology and taxonomic classification.</title>
        <authorList>
            <person name="Goeker M."/>
        </authorList>
    </citation>
    <scope>NUCLEOTIDE SEQUENCE [LARGE SCALE GENOMIC DNA]</scope>
    <source>
        <strain evidence="6 7">DSM 29489</strain>
    </source>
</reference>
<feature type="domain" description="ABC transporter" evidence="5">
    <location>
        <begin position="4"/>
        <end position="493"/>
    </location>
</feature>
<dbReference type="AlphaFoldDB" id="A0A4R3KF12"/>
<protein>
    <submittedName>
        <fullName evidence="6">Ribose transport system ATP-binding protein</fullName>
    </submittedName>
</protein>
<name>A0A4R3KF12_9FIRM</name>
<dbReference type="InterPro" id="IPR003593">
    <property type="entry name" value="AAA+_ATPase"/>
</dbReference>
<keyword evidence="3" id="KW-0547">Nucleotide-binding</keyword>
<dbReference type="InterPro" id="IPR050107">
    <property type="entry name" value="ABC_carbohydrate_import_ATPase"/>
</dbReference>
<dbReference type="OrthoDB" id="9789994at2"/>
<evidence type="ECO:0000256" key="2">
    <source>
        <dbReference type="ARBA" id="ARBA00022737"/>
    </source>
</evidence>
<gene>
    <name evidence="6" type="ORF">EDD59_104168</name>
</gene>
<sequence length="493" mass="54907">MKMLEAHNITKLFPGVVALDSVDVSFEPSEIHCIIGENGAGKSTLIKCLTGVYEPEEGEVLINGDDATKNKALFDKVAYVPQEIDLFGDMSVAENLFLPYKKSGIKGIVNQKELEKKAVPLLKKFRIPVKPDELVKDISVSSQQLLQIARATVHKEYEILMLDEPTTSLTTSDTQVLFEIIKRVKEENKAVIFISHKLEEIFALGDVLTVFRNGKKVAYAKLEEIDIPWVIKKMTGRELNQKQIFRSSKVSDEVLLEVNNLTGERFTNVSFTLKKGEILGFSGLVGAGRSELMQAIFGYLPIYSGEVKLDGEQWKLGDTNFSVKHGLIYLPEERKKQGILPVLSIKENISVSVLDELKNGISISKKKESDIARKVINTYDIKTPDADKAIQFLSGGNQQKVIIGRSMCCDPKVLVFDEPTKGIDVGTKAEIYRLMKELAEEKGIGIILISSEMEEIKKCSNRIIALYEGKKVGEYDSQEDKEVILSAIIGVNS</sequence>
<proteinExistence type="predicted"/>
<evidence type="ECO:0000259" key="5">
    <source>
        <dbReference type="PROSITE" id="PS50893"/>
    </source>
</evidence>
<keyword evidence="1" id="KW-0813">Transport</keyword>
<dbReference type="PROSITE" id="PS50893">
    <property type="entry name" value="ABC_TRANSPORTER_2"/>
    <property type="match status" value="1"/>
</dbReference>
<evidence type="ECO:0000313" key="6">
    <source>
        <dbReference type="EMBL" id="TCS81231.1"/>
    </source>
</evidence>
<dbReference type="InterPro" id="IPR017871">
    <property type="entry name" value="ABC_transporter-like_CS"/>
</dbReference>
<dbReference type="InterPro" id="IPR027417">
    <property type="entry name" value="P-loop_NTPase"/>
</dbReference>
<dbReference type="PANTHER" id="PTHR43790:SF9">
    <property type="entry name" value="GALACTOFURANOSE TRANSPORTER ATP-BINDING PROTEIN YTFR"/>
    <property type="match status" value="1"/>
</dbReference>
<dbReference type="SUPFAM" id="SSF52540">
    <property type="entry name" value="P-loop containing nucleoside triphosphate hydrolases"/>
    <property type="match status" value="2"/>
</dbReference>
<dbReference type="PANTHER" id="PTHR43790">
    <property type="entry name" value="CARBOHYDRATE TRANSPORT ATP-BINDING PROTEIN MG119-RELATED"/>
    <property type="match status" value="1"/>
</dbReference>
<dbReference type="InterPro" id="IPR003439">
    <property type="entry name" value="ABC_transporter-like_ATP-bd"/>
</dbReference>
<evidence type="ECO:0000256" key="4">
    <source>
        <dbReference type="ARBA" id="ARBA00022840"/>
    </source>
</evidence>
<dbReference type="Proteomes" id="UP000295726">
    <property type="component" value="Unassembled WGS sequence"/>
</dbReference>
<keyword evidence="4 6" id="KW-0067">ATP-binding</keyword>
<dbReference type="GO" id="GO:0005524">
    <property type="term" value="F:ATP binding"/>
    <property type="evidence" value="ECO:0007669"/>
    <property type="project" value="UniProtKB-KW"/>
</dbReference>
<dbReference type="PROSITE" id="PS00211">
    <property type="entry name" value="ABC_TRANSPORTER_1"/>
    <property type="match status" value="1"/>
</dbReference>
<organism evidence="6 7">
    <name type="scientific">Muricomes intestini</name>
    <dbReference type="NCBI Taxonomy" id="1796634"/>
    <lineage>
        <taxon>Bacteria</taxon>
        <taxon>Bacillati</taxon>
        <taxon>Bacillota</taxon>
        <taxon>Clostridia</taxon>
        <taxon>Lachnospirales</taxon>
        <taxon>Lachnospiraceae</taxon>
        <taxon>Muricomes</taxon>
    </lineage>
</organism>
<dbReference type="GO" id="GO:0016887">
    <property type="term" value="F:ATP hydrolysis activity"/>
    <property type="evidence" value="ECO:0007669"/>
    <property type="project" value="InterPro"/>
</dbReference>
<dbReference type="Gene3D" id="3.40.50.300">
    <property type="entry name" value="P-loop containing nucleotide triphosphate hydrolases"/>
    <property type="match status" value="2"/>
</dbReference>
<keyword evidence="2" id="KW-0677">Repeat</keyword>
<dbReference type="EMBL" id="SLZZ01000004">
    <property type="protein sequence ID" value="TCS81231.1"/>
    <property type="molecule type" value="Genomic_DNA"/>
</dbReference>
<evidence type="ECO:0000313" key="7">
    <source>
        <dbReference type="Proteomes" id="UP000295726"/>
    </source>
</evidence>
<dbReference type="RefSeq" id="WP_132379422.1">
    <property type="nucleotide sequence ID" value="NZ_DAIQXH010000118.1"/>
</dbReference>
<evidence type="ECO:0000256" key="1">
    <source>
        <dbReference type="ARBA" id="ARBA00022448"/>
    </source>
</evidence>
<keyword evidence="7" id="KW-1185">Reference proteome</keyword>
<accession>A0A4R3KF12</accession>
<dbReference type="CDD" id="cd03215">
    <property type="entry name" value="ABC_Carb_Monos_II"/>
    <property type="match status" value="1"/>
</dbReference>